<keyword evidence="3" id="KW-0378">Hydrolase</keyword>
<keyword evidence="2" id="KW-0547">Nucleotide-binding</keyword>
<dbReference type="Gene3D" id="3.40.50.300">
    <property type="entry name" value="P-loop containing nucleotide triphosphate hydrolases"/>
    <property type="match status" value="1"/>
</dbReference>
<dbReference type="PANTHER" id="PTHR32341">
    <property type="entry name" value="INTERFERON-INDUCIBLE GTPASE"/>
    <property type="match status" value="1"/>
</dbReference>
<dbReference type="OrthoDB" id="422720at2759"/>
<dbReference type="GO" id="GO:0016020">
    <property type="term" value="C:membrane"/>
    <property type="evidence" value="ECO:0007669"/>
    <property type="project" value="InterPro"/>
</dbReference>
<dbReference type="GO" id="GO:0016787">
    <property type="term" value="F:hydrolase activity"/>
    <property type="evidence" value="ECO:0007669"/>
    <property type="project" value="UniProtKB-KW"/>
</dbReference>
<dbReference type="GO" id="GO:0005525">
    <property type="term" value="F:GTP binding"/>
    <property type="evidence" value="ECO:0007669"/>
    <property type="project" value="UniProtKB-KW"/>
</dbReference>
<evidence type="ECO:0000256" key="1">
    <source>
        <dbReference type="ARBA" id="ARBA00005429"/>
    </source>
</evidence>
<dbReference type="Proteomes" id="UP001152795">
    <property type="component" value="Unassembled WGS sequence"/>
</dbReference>
<dbReference type="PANTHER" id="PTHR32341:SF10">
    <property type="entry name" value="INTERFERON-INDUCIBLE GTPASE 5"/>
    <property type="match status" value="1"/>
</dbReference>
<protein>
    <submittedName>
        <fullName evidence="5">Interferon-inducible GTPase 5-like</fullName>
    </submittedName>
</protein>
<dbReference type="InterPro" id="IPR007743">
    <property type="entry name" value="Immunity-related_GTPase-like"/>
</dbReference>
<comment type="similarity">
    <text evidence="1">Belongs to the TRAFAC class dynamin-like GTPase superfamily. IRG family.</text>
</comment>
<evidence type="ECO:0000256" key="3">
    <source>
        <dbReference type="ARBA" id="ARBA00022801"/>
    </source>
</evidence>
<evidence type="ECO:0000313" key="5">
    <source>
        <dbReference type="EMBL" id="CAB4035930.1"/>
    </source>
</evidence>
<dbReference type="InterPro" id="IPR051515">
    <property type="entry name" value="IRG"/>
</dbReference>
<evidence type="ECO:0000256" key="2">
    <source>
        <dbReference type="ARBA" id="ARBA00022741"/>
    </source>
</evidence>
<dbReference type="Pfam" id="PF05049">
    <property type="entry name" value="IIGP"/>
    <property type="match status" value="1"/>
</dbReference>
<gene>
    <name evidence="5" type="ORF">PACLA_8A042483</name>
</gene>
<evidence type="ECO:0000256" key="4">
    <source>
        <dbReference type="ARBA" id="ARBA00023134"/>
    </source>
</evidence>
<dbReference type="InterPro" id="IPR027417">
    <property type="entry name" value="P-loop_NTPase"/>
</dbReference>
<evidence type="ECO:0000313" key="6">
    <source>
        <dbReference type="Proteomes" id="UP001152795"/>
    </source>
</evidence>
<reference evidence="5" key="1">
    <citation type="submission" date="2020-04" db="EMBL/GenBank/DDBJ databases">
        <authorList>
            <person name="Alioto T."/>
            <person name="Alioto T."/>
            <person name="Gomez Garrido J."/>
        </authorList>
    </citation>
    <scope>NUCLEOTIDE SEQUENCE</scope>
    <source>
        <strain evidence="5">A484AB</strain>
    </source>
</reference>
<dbReference type="PROSITE" id="PS51716">
    <property type="entry name" value="G_IRG"/>
    <property type="match status" value="1"/>
</dbReference>
<dbReference type="EMBL" id="CACRXK020021510">
    <property type="protein sequence ID" value="CAB4035930.1"/>
    <property type="molecule type" value="Genomic_DNA"/>
</dbReference>
<accession>A0A7D9LMX2</accession>
<proteinExistence type="inferred from homology"/>
<name>A0A7D9LMX2_PARCT</name>
<dbReference type="AlphaFoldDB" id="A0A7D9LMX2"/>
<keyword evidence="6" id="KW-1185">Reference proteome</keyword>
<sequence length="243" mass="28998">MGKSYFFVRTQIDNDRRSEKRKHGKKFNEEKMLKEIKNNCVECLKNPNCGEEKVFLVSSYHPQKWDFDRLQTAIMDHLPSIQKESLALSLRTHSKVVLKQKIKILKGRVWMVAAVSVEKRFGFWPSSKYIDEKPIRDIVDSYRSQMEFPAFGSEEFNMLTNKLRRRLRRFYISQNDDLPRWLKSFDRANKYKIKTYTKYIVTNKPLPFIYYFLNLILDEMETTALDIIDEMAKKACVVYDDSD</sequence>
<organism evidence="5 6">
    <name type="scientific">Paramuricea clavata</name>
    <name type="common">Red gorgonian</name>
    <name type="synonym">Violescent sea-whip</name>
    <dbReference type="NCBI Taxonomy" id="317549"/>
    <lineage>
        <taxon>Eukaryota</taxon>
        <taxon>Metazoa</taxon>
        <taxon>Cnidaria</taxon>
        <taxon>Anthozoa</taxon>
        <taxon>Octocorallia</taxon>
        <taxon>Malacalcyonacea</taxon>
        <taxon>Plexauridae</taxon>
        <taxon>Paramuricea</taxon>
    </lineage>
</organism>
<comment type="caution">
    <text evidence="5">The sequence shown here is derived from an EMBL/GenBank/DDBJ whole genome shotgun (WGS) entry which is preliminary data.</text>
</comment>
<dbReference type="InterPro" id="IPR030385">
    <property type="entry name" value="G_IRG_dom"/>
</dbReference>
<keyword evidence="4" id="KW-0342">GTP-binding</keyword>